<protein>
    <submittedName>
        <fullName evidence="3">DUF1206 domain-containing protein</fullName>
    </submittedName>
</protein>
<name>A0AAJ5VTC4_9HYPH</name>
<keyword evidence="1" id="KW-0812">Transmembrane</keyword>
<feature type="domain" description="DUF1206" evidence="2">
    <location>
        <begin position="186"/>
        <end position="255"/>
    </location>
</feature>
<dbReference type="AlphaFoldDB" id="A0AAJ5VTC4"/>
<feature type="transmembrane region" description="Helical" evidence="1">
    <location>
        <begin position="135"/>
        <end position="159"/>
    </location>
</feature>
<evidence type="ECO:0000259" key="2">
    <source>
        <dbReference type="Pfam" id="PF06724"/>
    </source>
</evidence>
<feature type="transmembrane region" description="Helical" evidence="1">
    <location>
        <begin position="188"/>
        <end position="209"/>
    </location>
</feature>
<gene>
    <name evidence="3" type="ORF">P0Y65_16665</name>
</gene>
<dbReference type="Pfam" id="PF06724">
    <property type="entry name" value="DUF1206"/>
    <property type="match status" value="3"/>
</dbReference>
<keyword evidence="1" id="KW-0472">Membrane</keyword>
<accession>A0AAJ5VTC4</accession>
<dbReference type="EMBL" id="CP119312">
    <property type="protein sequence ID" value="WEK03805.1"/>
    <property type="molecule type" value="Genomic_DNA"/>
</dbReference>
<feature type="domain" description="DUF1206" evidence="2">
    <location>
        <begin position="94"/>
        <end position="164"/>
    </location>
</feature>
<sequence length="272" mass="27648">MSNHFETLARLGYAARGVVYLLLGGLALVSAIWGGTAADGSSDALSTLLGLPFGRVLLGLVALGLVGHILWRLAQGLLNADNVDDNAQGYAGRIGSVVSAGANVFLALSAARMAVVGGGSGGEGGEQGASALLLAQPFGAVLLGFAAVGVIAAGLVQVWKGVTRDYRKRLAIPSAQSRLLDPVCRFGLAARGALIVLIGLFVFYAAISVSPEQAGGISDALDYVHALPFGPYLYGLAALGLVAFGAYSVVQGLYRRMDAPGLGDIKRAVPGV</sequence>
<keyword evidence="1" id="KW-1133">Transmembrane helix</keyword>
<feature type="transmembrane region" description="Helical" evidence="1">
    <location>
        <begin position="229"/>
        <end position="250"/>
    </location>
</feature>
<feature type="transmembrane region" description="Helical" evidence="1">
    <location>
        <begin position="53"/>
        <end position="73"/>
    </location>
</feature>
<dbReference type="Proteomes" id="UP001217476">
    <property type="component" value="Chromosome"/>
</dbReference>
<evidence type="ECO:0000256" key="1">
    <source>
        <dbReference type="SAM" id="Phobius"/>
    </source>
</evidence>
<dbReference type="InterPro" id="IPR009597">
    <property type="entry name" value="DUF1206"/>
</dbReference>
<evidence type="ECO:0000313" key="3">
    <source>
        <dbReference type="EMBL" id="WEK03805.1"/>
    </source>
</evidence>
<reference evidence="3" key="1">
    <citation type="submission" date="2023-03" db="EMBL/GenBank/DDBJ databases">
        <title>Andean soil-derived lignocellulolytic bacterial consortium as a source of novel taxa and putative plastic-active enzymes.</title>
        <authorList>
            <person name="Diaz-Garcia L."/>
            <person name="Chuvochina M."/>
            <person name="Feuerriegel G."/>
            <person name="Bunk B."/>
            <person name="Sproer C."/>
            <person name="Streit W.R."/>
            <person name="Rodriguez L.M."/>
            <person name="Overmann J."/>
            <person name="Jimenez D.J."/>
        </authorList>
    </citation>
    <scope>NUCLEOTIDE SEQUENCE</scope>
    <source>
        <strain evidence="3">MAG 4196</strain>
    </source>
</reference>
<feature type="transmembrane region" description="Helical" evidence="1">
    <location>
        <begin position="12"/>
        <end position="33"/>
    </location>
</feature>
<evidence type="ECO:0000313" key="4">
    <source>
        <dbReference type="Proteomes" id="UP001217476"/>
    </source>
</evidence>
<feature type="domain" description="DUF1206" evidence="2">
    <location>
        <begin position="11"/>
        <end position="77"/>
    </location>
</feature>
<feature type="transmembrane region" description="Helical" evidence="1">
    <location>
        <begin position="94"/>
        <end position="115"/>
    </location>
</feature>
<proteinExistence type="predicted"/>
<organism evidence="3 4">
    <name type="scientific">Candidatus Devosia phytovorans</name>
    <dbReference type="NCBI Taxonomy" id="3121372"/>
    <lineage>
        <taxon>Bacteria</taxon>
        <taxon>Pseudomonadati</taxon>
        <taxon>Pseudomonadota</taxon>
        <taxon>Alphaproteobacteria</taxon>
        <taxon>Hyphomicrobiales</taxon>
        <taxon>Devosiaceae</taxon>
        <taxon>Devosia</taxon>
    </lineage>
</organism>